<dbReference type="AlphaFoldDB" id="A0A916NR12"/>
<keyword evidence="8 11" id="KW-0067">ATP-binding</keyword>
<organism evidence="13 14">
    <name type="scientific">Parvicella tangerina</name>
    <dbReference type="NCBI Taxonomy" id="2829795"/>
    <lineage>
        <taxon>Bacteria</taxon>
        <taxon>Pseudomonadati</taxon>
        <taxon>Bacteroidota</taxon>
        <taxon>Flavobacteriia</taxon>
        <taxon>Flavobacteriales</taxon>
        <taxon>Parvicellaceae</taxon>
        <taxon>Parvicella</taxon>
    </lineage>
</organism>
<evidence type="ECO:0000259" key="12">
    <source>
        <dbReference type="Pfam" id="PF01467"/>
    </source>
</evidence>
<dbReference type="NCBIfam" id="TIGR00125">
    <property type="entry name" value="cyt_tran_rel"/>
    <property type="match status" value="1"/>
</dbReference>
<dbReference type="InterPro" id="IPR014729">
    <property type="entry name" value="Rossmann-like_a/b/a_fold"/>
</dbReference>
<dbReference type="HAMAP" id="MF_00244">
    <property type="entry name" value="NaMN_adenylyltr"/>
    <property type="match status" value="1"/>
</dbReference>
<dbReference type="InterPro" id="IPR004821">
    <property type="entry name" value="Cyt_trans-like"/>
</dbReference>
<dbReference type="Pfam" id="PF01467">
    <property type="entry name" value="CTP_transf_like"/>
    <property type="match status" value="1"/>
</dbReference>
<comment type="similarity">
    <text evidence="3 11">Belongs to the NadD family.</text>
</comment>
<evidence type="ECO:0000256" key="10">
    <source>
        <dbReference type="ARBA" id="ARBA00048721"/>
    </source>
</evidence>
<evidence type="ECO:0000256" key="7">
    <source>
        <dbReference type="ARBA" id="ARBA00022741"/>
    </source>
</evidence>
<evidence type="ECO:0000313" key="14">
    <source>
        <dbReference type="Proteomes" id="UP000683507"/>
    </source>
</evidence>
<dbReference type="SUPFAM" id="SSF52374">
    <property type="entry name" value="Nucleotidylyl transferase"/>
    <property type="match status" value="1"/>
</dbReference>
<protein>
    <recommendedName>
        <fullName evidence="11">Probable nicotinate-nucleotide adenylyltransferase</fullName>
        <ecNumber evidence="11">2.7.7.18</ecNumber>
    </recommendedName>
    <alternativeName>
        <fullName evidence="11">Deamido-NAD(+) diphosphorylase</fullName>
    </alternativeName>
    <alternativeName>
        <fullName evidence="11">Deamido-NAD(+) pyrophosphorylase</fullName>
    </alternativeName>
    <alternativeName>
        <fullName evidence="11">Nicotinate mononucleotide adenylyltransferase</fullName>
        <shortName evidence="11">NaMN adenylyltransferase</shortName>
    </alternativeName>
</protein>
<evidence type="ECO:0000313" key="13">
    <source>
        <dbReference type="EMBL" id="CAG5080249.1"/>
    </source>
</evidence>
<sequence>MSDTKIDLDQLLWGENPTGAKKIGLFFGTFNPIHVGHLILANYIVSATSLDEVWFVVTPHNPHKKKASLLDDHHRLAMVKEAIEDNIHLRASDVEFGLPQPNYTTNTLAHLREKYPEKAFVLIMGEDNLRSFHKWKNYEEILKHHKIVVYPRVHVASEDSTSEVVASLDAHEQIIKCDAPIMNISATFIRDAIKNGQDVRYMLTDPVFKYVDEMNFYR</sequence>
<dbReference type="Gene3D" id="3.40.50.620">
    <property type="entry name" value="HUPs"/>
    <property type="match status" value="1"/>
</dbReference>
<dbReference type="RefSeq" id="WP_258541444.1">
    <property type="nucleotide sequence ID" value="NZ_OU015584.1"/>
</dbReference>
<dbReference type="GO" id="GO:0009435">
    <property type="term" value="P:NAD+ biosynthetic process"/>
    <property type="evidence" value="ECO:0007669"/>
    <property type="project" value="UniProtKB-UniRule"/>
</dbReference>
<gene>
    <name evidence="11 13" type="primary">nadD</name>
    <name evidence="13" type="ORF">CRYO30217_01233</name>
</gene>
<dbReference type="PANTHER" id="PTHR39321:SF3">
    <property type="entry name" value="PHOSPHOPANTETHEINE ADENYLYLTRANSFERASE"/>
    <property type="match status" value="1"/>
</dbReference>
<reference evidence="13" key="1">
    <citation type="submission" date="2021-04" db="EMBL/GenBank/DDBJ databases">
        <authorList>
            <person name="Rodrigo-Torres L."/>
            <person name="Arahal R. D."/>
            <person name="Lucena T."/>
        </authorList>
    </citation>
    <scope>NUCLEOTIDE SEQUENCE</scope>
    <source>
        <strain evidence="13">AS29M-1</strain>
    </source>
</reference>
<dbReference type="GO" id="GO:0004515">
    <property type="term" value="F:nicotinate-nucleotide adenylyltransferase activity"/>
    <property type="evidence" value="ECO:0007669"/>
    <property type="project" value="UniProtKB-UniRule"/>
</dbReference>
<dbReference type="NCBIfam" id="TIGR00482">
    <property type="entry name" value="nicotinate (nicotinamide) nucleotide adenylyltransferase"/>
    <property type="match status" value="1"/>
</dbReference>
<accession>A0A916NR12</accession>
<dbReference type="CDD" id="cd02165">
    <property type="entry name" value="NMNAT"/>
    <property type="match status" value="1"/>
</dbReference>
<dbReference type="EMBL" id="OU015584">
    <property type="protein sequence ID" value="CAG5080249.1"/>
    <property type="molecule type" value="Genomic_DNA"/>
</dbReference>
<dbReference type="EC" id="2.7.7.18" evidence="11"/>
<evidence type="ECO:0000256" key="8">
    <source>
        <dbReference type="ARBA" id="ARBA00022840"/>
    </source>
</evidence>
<dbReference type="KEGG" id="ptan:CRYO30217_01233"/>
<evidence type="ECO:0000256" key="6">
    <source>
        <dbReference type="ARBA" id="ARBA00022695"/>
    </source>
</evidence>
<evidence type="ECO:0000256" key="4">
    <source>
        <dbReference type="ARBA" id="ARBA00022642"/>
    </source>
</evidence>
<evidence type="ECO:0000256" key="2">
    <source>
        <dbReference type="ARBA" id="ARBA00005019"/>
    </source>
</evidence>
<proteinExistence type="inferred from homology"/>
<keyword evidence="9 11" id="KW-0520">NAD</keyword>
<comment type="catalytic activity">
    <reaction evidence="10 11">
        <text>nicotinate beta-D-ribonucleotide + ATP + H(+) = deamido-NAD(+) + diphosphate</text>
        <dbReference type="Rhea" id="RHEA:22860"/>
        <dbReference type="ChEBI" id="CHEBI:15378"/>
        <dbReference type="ChEBI" id="CHEBI:30616"/>
        <dbReference type="ChEBI" id="CHEBI:33019"/>
        <dbReference type="ChEBI" id="CHEBI:57502"/>
        <dbReference type="ChEBI" id="CHEBI:58437"/>
        <dbReference type="EC" id="2.7.7.18"/>
    </reaction>
</comment>
<evidence type="ECO:0000256" key="9">
    <source>
        <dbReference type="ARBA" id="ARBA00023027"/>
    </source>
</evidence>
<evidence type="ECO:0000256" key="5">
    <source>
        <dbReference type="ARBA" id="ARBA00022679"/>
    </source>
</evidence>
<dbReference type="NCBIfam" id="NF000840">
    <property type="entry name" value="PRK00071.1-3"/>
    <property type="match status" value="1"/>
</dbReference>
<dbReference type="InterPro" id="IPR005248">
    <property type="entry name" value="NadD/NMNAT"/>
</dbReference>
<keyword evidence="5 11" id="KW-0808">Transferase</keyword>
<name>A0A916NR12_9FLAO</name>
<evidence type="ECO:0000256" key="3">
    <source>
        <dbReference type="ARBA" id="ARBA00009014"/>
    </source>
</evidence>
<dbReference type="Proteomes" id="UP000683507">
    <property type="component" value="Chromosome"/>
</dbReference>
<dbReference type="GO" id="GO:0005524">
    <property type="term" value="F:ATP binding"/>
    <property type="evidence" value="ECO:0007669"/>
    <property type="project" value="UniProtKB-KW"/>
</dbReference>
<dbReference type="PANTHER" id="PTHR39321">
    <property type="entry name" value="NICOTINATE-NUCLEOTIDE ADENYLYLTRANSFERASE-RELATED"/>
    <property type="match status" value="1"/>
</dbReference>
<comment type="function">
    <text evidence="1 11">Catalyzes the reversible adenylation of nicotinate mononucleotide (NaMN) to nicotinic acid adenine dinucleotide (NaAD).</text>
</comment>
<feature type="domain" description="Cytidyltransferase-like" evidence="12">
    <location>
        <begin position="25"/>
        <end position="191"/>
    </location>
</feature>
<evidence type="ECO:0000256" key="11">
    <source>
        <dbReference type="HAMAP-Rule" id="MF_00244"/>
    </source>
</evidence>
<keyword evidence="6 11" id="KW-0548">Nucleotidyltransferase</keyword>
<keyword evidence="4 11" id="KW-0662">Pyridine nucleotide biosynthesis</keyword>
<keyword evidence="7 11" id="KW-0547">Nucleotide-binding</keyword>
<evidence type="ECO:0000256" key="1">
    <source>
        <dbReference type="ARBA" id="ARBA00002324"/>
    </source>
</evidence>
<comment type="pathway">
    <text evidence="2 11">Cofactor biosynthesis; NAD(+) biosynthesis; deamido-NAD(+) from nicotinate D-ribonucleotide: step 1/1.</text>
</comment>
<keyword evidence="14" id="KW-1185">Reference proteome</keyword>